<dbReference type="RefSeq" id="WP_161098264.1">
    <property type="nucleotide sequence ID" value="NZ_WWCW01000071.1"/>
</dbReference>
<protein>
    <submittedName>
        <fullName evidence="2">Uncharacterized protein</fullName>
    </submittedName>
</protein>
<name>A0A845G634_9BURK</name>
<comment type="caution">
    <text evidence="2">The sequence shown here is derived from an EMBL/GenBank/DDBJ whole genome shotgun (WGS) entry which is preliminary data.</text>
</comment>
<proteinExistence type="predicted"/>
<keyword evidence="1" id="KW-0175">Coiled coil</keyword>
<dbReference type="AlphaFoldDB" id="A0A845G634"/>
<organism evidence="2 3">
    <name type="scientific">Duganella vulcania</name>
    <dbReference type="NCBI Taxonomy" id="2692166"/>
    <lineage>
        <taxon>Bacteria</taxon>
        <taxon>Pseudomonadati</taxon>
        <taxon>Pseudomonadota</taxon>
        <taxon>Betaproteobacteria</taxon>
        <taxon>Burkholderiales</taxon>
        <taxon>Oxalobacteraceae</taxon>
        <taxon>Telluria group</taxon>
        <taxon>Duganella</taxon>
    </lineage>
</organism>
<feature type="coiled-coil region" evidence="1">
    <location>
        <begin position="95"/>
        <end position="122"/>
    </location>
</feature>
<gene>
    <name evidence="2" type="ORF">GTP91_19355</name>
</gene>
<accession>A0A845G634</accession>
<evidence type="ECO:0000256" key="1">
    <source>
        <dbReference type="SAM" id="Coils"/>
    </source>
</evidence>
<evidence type="ECO:0000313" key="3">
    <source>
        <dbReference type="Proteomes" id="UP000470302"/>
    </source>
</evidence>
<reference evidence="2 3" key="1">
    <citation type="submission" date="2020-01" db="EMBL/GenBank/DDBJ databases">
        <title>Novel species isolated from a subtropical stream in China.</title>
        <authorList>
            <person name="Lu H."/>
        </authorList>
    </citation>
    <scope>NUCLEOTIDE SEQUENCE [LARGE SCALE GENOMIC DNA]</scope>
    <source>
        <strain evidence="2 3">FT82W</strain>
    </source>
</reference>
<sequence length="221" mass="24130">MHEATGQLFSPTIYRRLLVAFAPARRPSTVTLADEKARLAVELACRPTSAPAPGSSEAPSVAAPDLYALQAGIAEAVEQGLHRARQTLRGDSAESRFLLNRLQESEQQLAQLRGTAASLAVELEVARQSARQHAEEAARATAALARQSDGIAALTAEVTELRKFALTSIDEARGEGRVWKERAIALEVRRQADARLMESFRRLAYQKGAEIPDELTKEHPR</sequence>
<evidence type="ECO:0000313" key="2">
    <source>
        <dbReference type="EMBL" id="MYM89321.1"/>
    </source>
</evidence>
<dbReference type="EMBL" id="WWCW01000071">
    <property type="protein sequence ID" value="MYM89321.1"/>
    <property type="molecule type" value="Genomic_DNA"/>
</dbReference>
<dbReference type="Proteomes" id="UP000470302">
    <property type="component" value="Unassembled WGS sequence"/>
</dbReference>